<dbReference type="InterPro" id="IPR029061">
    <property type="entry name" value="THDP-binding"/>
</dbReference>
<feature type="domain" description="Transketolase-like pyrimidine-binding" evidence="6">
    <location>
        <begin position="357"/>
        <end position="525"/>
    </location>
</feature>
<sequence length="709" mass="76580">MTIDQIHQSFSHDGSVPLMTLSSPSGAAQYASLRASLNGIDDDYVFPFDLSSYRKIAIDPFSTHKLSPTQLTDIQHNINLCRDVIVYFTSCGSASGYGGHTGGAFDTVPEVCLMDAFFRACPDRFLPVFYDEAGHRVATQYLMAALDGYISPEFLRFYRKGGSHLPGHPELGLTPGIQFSSGRLGHMWGTINGIAMANPDKVVFMLGSDGSEMEGNNAEAARLAVAQNLNVKLVLDDNDITITGHPSAYLKGFVLEKTLSGHGLETVLTVDGEQVEELYEAMRRSVVASGPTAVVCKRSMAPGITGVEATSQGHDAVAIQYAIPYLEARGHVKAAAYLKLATKTSDPHPYQGTGKSDAMRKVVGQTVVDILSTLDPEERKSSVMVIDSDLGGSTNFNKIQAAFPEIYVQSGVMERGNFAAAAGFGMHPSKQGVFSTFAAFLEMCCSEITMARLNRSNVFSHFSHSGVDDMADNTCHFGINNMFADNGLEDGYDTKLYFPCDPLQAAKVVQRTFPLIGTSTSNDGSKSTFTNKGLRFVFTTRSKTPILLKEDGETPVYGDGYSFVPGKDEIIRECGSDGHGYIVSFGDAVYRCLDAVECLKKEGIHVGLINKPTLNVVDHDMMERIVAQSAGSAGICLVVEPLGKKTGVGSKFGSWLMETEHAQKGGALPRFGHIGTHREGGGGLWEQAYHQGYDSVSVQTKIKEMLGKK</sequence>
<dbReference type="Gene3D" id="3.40.50.970">
    <property type="match status" value="2"/>
</dbReference>
<dbReference type="Gene3D" id="3.40.50.920">
    <property type="match status" value="1"/>
</dbReference>
<name>A0A7S3QB75_9STRA</name>
<dbReference type="SUPFAM" id="SSF52922">
    <property type="entry name" value="TK C-terminal domain-like"/>
    <property type="match status" value="1"/>
</dbReference>
<dbReference type="InterPro" id="IPR033248">
    <property type="entry name" value="Transketolase_C"/>
</dbReference>
<gene>
    <name evidence="7" type="ORF">CDEB00056_LOCUS15863</name>
</gene>
<dbReference type="InterPro" id="IPR005475">
    <property type="entry name" value="Transketolase-like_Pyr-bd"/>
</dbReference>
<comment type="similarity">
    <text evidence="5">Belongs to the transketolase family.</text>
</comment>
<evidence type="ECO:0000256" key="5">
    <source>
        <dbReference type="ARBA" id="ARBA00007131"/>
    </source>
</evidence>
<dbReference type="Pfam" id="PF02780">
    <property type="entry name" value="Transketolase_C"/>
    <property type="match status" value="1"/>
</dbReference>
<dbReference type="SUPFAM" id="SSF52518">
    <property type="entry name" value="Thiamin diphosphate-binding fold (THDP-binding)"/>
    <property type="match status" value="2"/>
</dbReference>
<dbReference type="Pfam" id="PF00456">
    <property type="entry name" value="Transketolase_N"/>
    <property type="match status" value="1"/>
</dbReference>
<organism evidence="7">
    <name type="scientific">Chaetoceros debilis</name>
    <dbReference type="NCBI Taxonomy" id="122233"/>
    <lineage>
        <taxon>Eukaryota</taxon>
        <taxon>Sar</taxon>
        <taxon>Stramenopiles</taxon>
        <taxon>Ochrophyta</taxon>
        <taxon>Bacillariophyta</taxon>
        <taxon>Coscinodiscophyceae</taxon>
        <taxon>Chaetocerotophycidae</taxon>
        <taxon>Chaetocerotales</taxon>
        <taxon>Chaetocerotaceae</taxon>
        <taxon>Chaetoceros</taxon>
    </lineage>
</organism>
<proteinExistence type="inferred from homology"/>
<reference evidence="7" key="1">
    <citation type="submission" date="2021-01" db="EMBL/GenBank/DDBJ databases">
        <authorList>
            <person name="Corre E."/>
            <person name="Pelletier E."/>
            <person name="Niang G."/>
            <person name="Scheremetjew M."/>
            <person name="Finn R."/>
            <person name="Kale V."/>
            <person name="Holt S."/>
            <person name="Cochrane G."/>
            <person name="Meng A."/>
            <person name="Brown T."/>
            <person name="Cohen L."/>
        </authorList>
    </citation>
    <scope>NUCLEOTIDE SEQUENCE</scope>
    <source>
        <strain evidence="7">MM31A-1</strain>
    </source>
</reference>
<evidence type="ECO:0000256" key="1">
    <source>
        <dbReference type="ARBA" id="ARBA00001936"/>
    </source>
</evidence>
<comment type="cofactor">
    <cofactor evidence="4">
        <name>thiamine diphosphate</name>
        <dbReference type="ChEBI" id="CHEBI:58937"/>
    </cofactor>
</comment>
<dbReference type="GO" id="GO:0005737">
    <property type="term" value="C:cytoplasm"/>
    <property type="evidence" value="ECO:0007669"/>
    <property type="project" value="UniProtKB-ARBA"/>
</dbReference>
<comment type="cofactor">
    <cofactor evidence="3">
        <name>Mg(2+)</name>
        <dbReference type="ChEBI" id="CHEBI:18420"/>
    </cofactor>
</comment>
<dbReference type="PANTHER" id="PTHR43825">
    <property type="entry name" value="PYRUVATE DEHYDROGENASE E1 COMPONENT"/>
    <property type="match status" value="1"/>
</dbReference>
<dbReference type="InterPro" id="IPR051157">
    <property type="entry name" value="PDH/Transketolase"/>
</dbReference>
<comment type="cofactor">
    <cofactor evidence="2">
        <name>Co(2+)</name>
        <dbReference type="ChEBI" id="CHEBI:48828"/>
    </cofactor>
</comment>
<comment type="cofactor">
    <cofactor evidence="1">
        <name>Mn(2+)</name>
        <dbReference type="ChEBI" id="CHEBI:29035"/>
    </cofactor>
</comment>
<dbReference type="PANTHER" id="PTHR43825:SF1">
    <property type="entry name" value="TRANSKETOLASE-LIKE PYRIMIDINE-BINDING DOMAIN-CONTAINING PROTEIN"/>
    <property type="match status" value="1"/>
</dbReference>
<evidence type="ECO:0000313" key="7">
    <source>
        <dbReference type="EMBL" id="CAE0471010.1"/>
    </source>
</evidence>
<evidence type="ECO:0000256" key="3">
    <source>
        <dbReference type="ARBA" id="ARBA00001946"/>
    </source>
</evidence>
<evidence type="ECO:0000256" key="2">
    <source>
        <dbReference type="ARBA" id="ARBA00001941"/>
    </source>
</evidence>
<dbReference type="SMART" id="SM00861">
    <property type="entry name" value="Transket_pyr"/>
    <property type="match status" value="1"/>
</dbReference>
<dbReference type="InterPro" id="IPR005474">
    <property type="entry name" value="Transketolase_N"/>
</dbReference>
<dbReference type="EMBL" id="HBIO01020595">
    <property type="protein sequence ID" value="CAE0471010.1"/>
    <property type="molecule type" value="Transcribed_RNA"/>
</dbReference>
<dbReference type="InterPro" id="IPR009014">
    <property type="entry name" value="Transketo_C/PFOR_II"/>
</dbReference>
<dbReference type="Pfam" id="PF02779">
    <property type="entry name" value="Transket_pyr"/>
    <property type="match status" value="1"/>
</dbReference>
<dbReference type="AlphaFoldDB" id="A0A7S3QB75"/>
<protein>
    <recommendedName>
        <fullName evidence="6">Transketolase-like pyrimidine-binding domain-containing protein</fullName>
    </recommendedName>
</protein>
<evidence type="ECO:0000256" key="4">
    <source>
        <dbReference type="ARBA" id="ARBA00001964"/>
    </source>
</evidence>
<accession>A0A7S3QB75</accession>
<evidence type="ECO:0000259" key="6">
    <source>
        <dbReference type="SMART" id="SM00861"/>
    </source>
</evidence>